<name>A0A9W6ISY8_9HYPH</name>
<dbReference type="EMBL" id="BSFF01000001">
    <property type="protein sequence ID" value="GLK54531.1"/>
    <property type="molecule type" value="Genomic_DNA"/>
</dbReference>
<protein>
    <submittedName>
        <fullName evidence="1">Uncharacterized protein</fullName>
    </submittedName>
</protein>
<evidence type="ECO:0000313" key="1">
    <source>
        <dbReference type="EMBL" id="GLK54531.1"/>
    </source>
</evidence>
<gene>
    <name evidence="1" type="ORF">GCM10008170_05500</name>
</gene>
<organism evidence="1 2">
    <name type="scientific">Methylopila capsulata</name>
    <dbReference type="NCBI Taxonomy" id="61654"/>
    <lineage>
        <taxon>Bacteria</taxon>
        <taxon>Pseudomonadati</taxon>
        <taxon>Pseudomonadota</taxon>
        <taxon>Alphaproteobacteria</taxon>
        <taxon>Hyphomicrobiales</taxon>
        <taxon>Methylopilaceae</taxon>
        <taxon>Methylopila</taxon>
    </lineage>
</organism>
<proteinExistence type="predicted"/>
<reference evidence="1" key="2">
    <citation type="submission" date="2023-01" db="EMBL/GenBank/DDBJ databases">
        <authorList>
            <person name="Sun Q."/>
            <person name="Evtushenko L."/>
        </authorList>
    </citation>
    <scope>NUCLEOTIDE SEQUENCE</scope>
    <source>
        <strain evidence="1">VKM B-1606</strain>
    </source>
</reference>
<dbReference type="Proteomes" id="UP001143400">
    <property type="component" value="Unassembled WGS sequence"/>
</dbReference>
<sequence length="67" mass="7210">MPYRVSCGASVGRTTIIEHSAKAALHRVRQLQDEGQENIVVSHLEKGELTILELEAAAAEDATQAPV</sequence>
<evidence type="ECO:0000313" key="2">
    <source>
        <dbReference type="Proteomes" id="UP001143400"/>
    </source>
</evidence>
<comment type="caution">
    <text evidence="1">The sequence shown here is derived from an EMBL/GenBank/DDBJ whole genome shotgun (WGS) entry which is preliminary data.</text>
</comment>
<reference evidence="1" key="1">
    <citation type="journal article" date="2014" name="Int. J. Syst. Evol. Microbiol.">
        <title>Complete genome sequence of Corynebacterium casei LMG S-19264T (=DSM 44701T), isolated from a smear-ripened cheese.</title>
        <authorList>
            <consortium name="US DOE Joint Genome Institute (JGI-PGF)"/>
            <person name="Walter F."/>
            <person name="Albersmeier A."/>
            <person name="Kalinowski J."/>
            <person name="Ruckert C."/>
        </authorList>
    </citation>
    <scope>NUCLEOTIDE SEQUENCE</scope>
    <source>
        <strain evidence="1">VKM B-1606</strain>
    </source>
</reference>
<dbReference type="AlphaFoldDB" id="A0A9W6ISY8"/>
<accession>A0A9W6ISY8</accession>